<dbReference type="SMART" id="SM00248">
    <property type="entry name" value="ANK"/>
    <property type="match status" value="2"/>
</dbReference>
<keyword evidence="3" id="KW-0268">Exocytosis</keyword>
<organism evidence="13 14">
    <name type="scientific">Caerostris extrusa</name>
    <name type="common">Bark spider</name>
    <name type="synonym">Caerostris bankana</name>
    <dbReference type="NCBI Taxonomy" id="172846"/>
    <lineage>
        <taxon>Eukaryota</taxon>
        <taxon>Metazoa</taxon>
        <taxon>Ecdysozoa</taxon>
        <taxon>Arthropoda</taxon>
        <taxon>Chelicerata</taxon>
        <taxon>Arachnida</taxon>
        <taxon>Araneae</taxon>
        <taxon>Araneomorphae</taxon>
        <taxon>Entelegynae</taxon>
        <taxon>Araneoidea</taxon>
        <taxon>Araneidae</taxon>
        <taxon>Caerostris</taxon>
    </lineage>
</organism>
<keyword evidence="11" id="KW-0472">Membrane</keyword>
<protein>
    <submittedName>
        <fullName evidence="13">Ankyrin-3</fullName>
    </submittedName>
</protein>
<dbReference type="PROSITE" id="PS50088">
    <property type="entry name" value="ANK_REPEAT"/>
    <property type="match status" value="1"/>
</dbReference>
<dbReference type="Gene3D" id="1.25.40.20">
    <property type="entry name" value="Ankyrin repeat-containing domain"/>
    <property type="match status" value="1"/>
</dbReference>
<dbReference type="GO" id="GO:0044218">
    <property type="term" value="C:other organism cell membrane"/>
    <property type="evidence" value="ECO:0007669"/>
    <property type="project" value="UniProtKB-KW"/>
</dbReference>
<gene>
    <name evidence="13" type="primary">ANK3_16</name>
    <name evidence="13" type="ORF">CEXT_741671</name>
</gene>
<evidence type="ECO:0000256" key="10">
    <source>
        <dbReference type="ARBA" id="ARBA00023043"/>
    </source>
</evidence>
<keyword evidence="5" id="KW-1052">Target cell membrane</keyword>
<keyword evidence="14" id="KW-1185">Reference proteome</keyword>
<evidence type="ECO:0000313" key="13">
    <source>
        <dbReference type="EMBL" id="GIX84607.1"/>
    </source>
</evidence>
<keyword evidence="9" id="KW-0638">Presynaptic neurotoxin</keyword>
<dbReference type="InterPro" id="IPR002110">
    <property type="entry name" value="Ankyrin_rpt"/>
</dbReference>
<dbReference type="EMBL" id="BPLR01003442">
    <property type="protein sequence ID" value="GIX84607.1"/>
    <property type="molecule type" value="Genomic_DNA"/>
</dbReference>
<feature type="repeat" description="ANK" evidence="12">
    <location>
        <begin position="32"/>
        <end position="53"/>
    </location>
</feature>
<evidence type="ECO:0000256" key="3">
    <source>
        <dbReference type="ARBA" id="ARBA00022483"/>
    </source>
</evidence>
<keyword evidence="7" id="KW-0528">Neurotoxin</keyword>
<dbReference type="InterPro" id="IPR050889">
    <property type="entry name" value="Dendritic_Spine_Reg/Scaffold"/>
</dbReference>
<keyword evidence="4" id="KW-0964">Secreted</keyword>
<evidence type="ECO:0000256" key="6">
    <source>
        <dbReference type="ARBA" id="ARBA00022656"/>
    </source>
</evidence>
<dbReference type="SUPFAM" id="SSF48403">
    <property type="entry name" value="Ankyrin repeat"/>
    <property type="match status" value="1"/>
</dbReference>
<reference evidence="13 14" key="1">
    <citation type="submission" date="2021-06" db="EMBL/GenBank/DDBJ databases">
        <title>Caerostris extrusa draft genome.</title>
        <authorList>
            <person name="Kono N."/>
            <person name="Arakawa K."/>
        </authorList>
    </citation>
    <scope>NUCLEOTIDE SEQUENCE [LARGE SCALE GENOMIC DNA]</scope>
</reference>
<name>A0AAV4NII6_CAEEX</name>
<evidence type="ECO:0000256" key="5">
    <source>
        <dbReference type="ARBA" id="ARBA00022537"/>
    </source>
</evidence>
<dbReference type="GO" id="GO:0005576">
    <property type="term" value="C:extracellular region"/>
    <property type="evidence" value="ECO:0007669"/>
    <property type="project" value="UniProtKB-SubCell"/>
</dbReference>
<evidence type="ECO:0000313" key="14">
    <source>
        <dbReference type="Proteomes" id="UP001054945"/>
    </source>
</evidence>
<keyword evidence="6" id="KW-0800">Toxin</keyword>
<evidence type="ECO:0000256" key="4">
    <source>
        <dbReference type="ARBA" id="ARBA00022525"/>
    </source>
</evidence>
<dbReference type="GO" id="GO:0006887">
    <property type="term" value="P:exocytosis"/>
    <property type="evidence" value="ECO:0007669"/>
    <property type="project" value="UniProtKB-KW"/>
</dbReference>
<dbReference type="GO" id="GO:0044231">
    <property type="term" value="C:host cell presynaptic membrane"/>
    <property type="evidence" value="ECO:0007669"/>
    <property type="project" value="UniProtKB-KW"/>
</dbReference>
<dbReference type="PROSITE" id="PS50297">
    <property type="entry name" value="ANK_REP_REGION"/>
    <property type="match status" value="1"/>
</dbReference>
<comment type="caution">
    <text evidence="13">The sequence shown here is derived from an EMBL/GenBank/DDBJ whole genome shotgun (WGS) entry which is preliminary data.</text>
</comment>
<evidence type="ECO:0000256" key="11">
    <source>
        <dbReference type="ARBA" id="ARBA00023298"/>
    </source>
</evidence>
<keyword evidence="10 12" id="KW-0040">ANK repeat</keyword>
<dbReference type="Proteomes" id="UP001054945">
    <property type="component" value="Unassembled WGS sequence"/>
</dbReference>
<evidence type="ECO:0000256" key="12">
    <source>
        <dbReference type="PROSITE-ProRule" id="PRU00023"/>
    </source>
</evidence>
<evidence type="ECO:0000256" key="2">
    <source>
        <dbReference type="ARBA" id="ARBA00004613"/>
    </source>
</evidence>
<keyword evidence="11" id="KW-1053">Target membrane</keyword>
<dbReference type="AlphaFoldDB" id="A0AAV4NII6"/>
<evidence type="ECO:0000256" key="8">
    <source>
        <dbReference type="ARBA" id="ARBA00022737"/>
    </source>
</evidence>
<proteinExistence type="predicted"/>
<evidence type="ECO:0000256" key="1">
    <source>
        <dbReference type="ARBA" id="ARBA00004175"/>
    </source>
</evidence>
<dbReference type="PANTHER" id="PTHR24166:SF52">
    <property type="entry name" value="ANKYRIN REPEAT DOMAIN-CONTAINING PROTEIN 65"/>
    <property type="match status" value="1"/>
</dbReference>
<dbReference type="PANTHER" id="PTHR24166">
    <property type="entry name" value="ROLLING PEBBLES, ISOFORM B"/>
    <property type="match status" value="1"/>
</dbReference>
<accession>A0AAV4NII6</accession>
<comment type="subcellular location">
    <subcellularLocation>
        <location evidence="2">Secreted</location>
    </subcellularLocation>
    <subcellularLocation>
        <location evidence="1">Target cell membrane</location>
    </subcellularLocation>
</comment>
<evidence type="ECO:0000256" key="7">
    <source>
        <dbReference type="ARBA" id="ARBA00022699"/>
    </source>
</evidence>
<keyword evidence="8" id="KW-0677">Repeat</keyword>
<dbReference type="GO" id="GO:0090729">
    <property type="term" value="F:toxin activity"/>
    <property type="evidence" value="ECO:0007669"/>
    <property type="project" value="UniProtKB-KW"/>
</dbReference>
<dbReference type="Pfam" id="PF12796">
    <property type="entry name" value="Ank_2"/>
    <property type="match status" value="1"/>
</dbReference>
<sequence length="179" mass="20188">MPLHLAAKGGHLAVAGLILSRITDKFHSGDKKGRTPLHMAAAHGHEDIVRLLLGQEWLDGSALCCKAGLFRYDSPLIDSGASSVASATWTLWCVEKIEIICHYWSSFFVSPAPIDTAVKMSRRYEDLAQREKERARDLENMAIFVKLLPLIYWLLQQATIRLVFSFKLEITRILFSLMC</sequence>
<dbReference type="InterPro" id="IPR036770">
    <property type="entry name" value="Ankyrin_rpt-contain_sf"/>
</dbReference>
<evidence type="ECO:0000256" key="9">
    <source>
        <dbReference type="ARBA" id="ARBA00023028"/>
    </source>
</evidence>